<dbReference type="OrthoDB" id="6436512at2759"/>
<dbReference type="Proteomes" id="UP001652661">
    <property type="component" value="Chromosome 3R"/>
</dbReference>
<sequence>MCGLVRILCLLGIMALLLPLGYHGESVEGGDLLDPAYGDFYGNASAPRLLRFRDFEPREPRNVAYSLVEDPLPGVEREGRGFHFHASGEDVSVELEFIVPFVKVPVKRSMNLARDAVQSILNLRTGAILNTAVVVAAGAVIAAVVRLLLAPLVITSLGNGYGYKSDNSRGMRRLTDVVESQLEEHNIDMTVCVQQLICQYLQRNLTSGYARVLNVLASSSWLPSSVQGTAVFQAIQSSRSSRSCFQTYRSCRWPKRLNWTSGSLPQILKFFNG</sequence>
<dbReference type="RefSeq" id="XP_017038111.1">
    <property type="nucleotide sequence ID" value="XM_017182622.1"/>
</dbReference>
<gene>
    <name evidence="4" type="primary">LOC108085864</name>
</gene>
<keyword evidence="2" id="KW-0732">Signal</keyword>
<keyword evidence="3" id="KW-1185">Reference proteome</keyword>
<accession>A0A6P4JRM8</accession>
<dbReference type="Pfam" id="PF07841">
    <property type="entry name" value="DM4_12"/>
    <property type="match status" value="1"/>
</dbReference>
<keyword evidence="1" id="KW-0472">Membrane</keyword>
<organism evidence="3 4">
    <name type="scientific">Drosophila kikkawai</name>
    <name type="common">Fruit fly</name>
    <dbReference type="NCBI Taxonomy" id="30033"/>
    <lineage>
        <taxon>Eukaryota</taxon>
        <taxon>Metazoa</taxon>
        <taxon>Ecdysozoa</taxon>
        <taxon>Arthropoda</taxon>
        <taxon>Hexapoda</taxon>
        <taxon>Insecta</taxon>
        <taxon>Pterygota</taxon>
        <taxon>Neoptera</taxon>
        <taxon>Endopterygota</taxon>
        <taxon>Diptera</taxon>
        <taxon>Brachycera</taxon>
        <taxon>Muscomorpha</taxon>
        <taxon>Ephydroidea</taxon>
        <taxon>Drosophilidae</taxon>
        <taxon>Drosophila</taxon>
        <taxon>Sophophora</taxon>
    </lineage>
</organism>
<proteinExistence type="predicted"/>
<dbReference type="AlphaFoldDB" id="A0A6P4JRM8"/>
<feature type="signal peptide" evidence="2">
    <location>
        <begin position="1"/>
        <end position="24"/>
    </location>
</feature>
<feature type="transmembrane region" description="Helical" evidence="1">
    <location>
        <begin position="127"/>
        <end position="149"/>
    </location>
</feature>
<evidence type="ECO:0000256" key="1">
    <source>
        <dbReference type="SAM" id="Phobius"/>
    </source>
</evidence>
<reference evidence="4" key="1">
    <citation type="submission" date="2025-08" db="UniProtKB">
        <authorList>
            <consortium name="RefSeq"/>
        </authorList>
    </citation>
    <scope>IDENTIFICATION</scope>
    <source>
        <strain evidence="4">14028-0561.14</strain>
        <tissue evidence="4">Whole fly</tissue>
    </source>
</reference>
<protein>
    <submittedName>
        <fullName evidence="4">Uncharacterized protein</fullName>
    </submittedName>
</protein>
<dbReference type="InterPro" id="IPR006631">
    <property type="entry name" value="DM4_12"/>
</dbReference>
<evidence type="ECO:0000313" key="3">
    <source>
        <dbReference type="Proteomes" id="UP001652661"/>
    </source>
</evidence>
<keyword evidence="1" id="KW-0812">Transmembrane</keyword>
<name>A0A6P4JRM8_DROKI</name>
<evidence type="ECO:0000313" key="4">
    <source>
        <dbReference type="RefSeq" id="XP_017038111.1"/>
    </source>
</evidence>
<keyword evidence="1" id="KW-1133">Transmembrane helix</keyword>
<feature type="chain" id="PRO_5028198889" evidence="2">
    <location>
        <begin position="25"/>
        <end position="273"/>
    </location>
</feature>
<dbReference type="GeneID" id="108085864"/>
<evidence type="ECO:0000256" key="2">
    <source>
        <dbReference type="SAM" id="SignalP"/>
    </source>
</evidence>